<feature type="non-terminal residue" evidence="1">
    <location>
        <position position="1"/>
    </location>
</feature>
<organism evidence="1 2">
    <name type="scientific">Golovinomyces cichoracearum</name>
    <dbReference type="NCBI Taxonomy" id="62708"/>
    <lineage>
        <taxon>Eukaryota</taxon>
        <taxon>Fungi</taxon>
        <taxon>Dikarya</taxon>
        <taxon>Ascomycota</taxon>
        <taxon>Pezizomycotina</taxon>
        <taxon>Leotiomycetes</taxon>
        <taxon>Erysiphales</taxon>
        <taxon>Erysiphaceae</taxon>
        <taxon>Golovinomyces</taxon>
    </lineage>
</organism>
<gene>
    <name evidence="1" type="ORF">GcC1_008023</name>
</gene>
<dbReference type="EMBL" id="MCBR01000859">
    <property type="protein sequence ID" value="RKF82971.1"/>
    <property type="molecule type" value="Genomic_DNA"/>
</dbReference>
<dbReference type="InterPro" id="IPR036397">
    <property type="entry name" value="RNaseH_sf"/>
</dbReference>
<accession>A0A420J861</accession>
<dbReference type="OrthoDB" id="3591789at2759"/>
<protein>
    <submittedName>
        <fullName evidence="1">Uncharacterized protein</fullName>
    </submittedName>
</protein>
<dbReference type="Gene3D" id="3.30.420.10">
    <property type="entry name" value="Ribonuclease H-like superfamily/Ribonuclease H"/>
    <property type="match status" value="1"/>
</dbReference>
<sequence length="85" mass="9340">RVLKKTLKSPSKWPECLPQAVFEVNNREITHLHYSPANIFLGFEPIGAVGVHFASFQRQSLSGAILLNGDISLTDENQAKSTGAF</sequence>
<evidence type="ECO:0000313" key="2">
    <source>
        <dbReference type="Proteomes" id="UP000285405"/>
    </source>
</evidence>
<evidence type="ECO:0000313" key="1">
    <source>
        <dbReference type="EMBL" id="RKF82971.1"/>
    </source>
</evidence>
<name>A0A420J861_9PEZI</name>
<proteinExistence type="predicted"/>
<dbReference type="GO" id="GO:0003676">
    <property type="term" value="F:nucleic acid binding"/>
    <property type="evidence" value="ECO:0007669"/>
    <property type="project" value="InterPro"/>
</dbReference>
<dbReference type="AlphaFoldDB" id="A0A420J861"/>
<dbReference type="Proteomes" id="UP000285405">
    <property type="component" value="Unassembled WGS sequence"/>
</dbReference>
<reference evidence="1 2" key="1">
    <citation type="journal article" date="2018" name="BMC Genomics">
        <title>Comparative genome analyses reveal sequence features reflecting distinct modes of host-adaptation between dicot and monocot powdery mildew.</title>
        <authorList>
            <person name="Wu Y."/>
            <person name="Ma X."/>
            <person name="Pan Z."/>
            <person name="Kale S.D."/>
            <person name="Song Y."/>
            <person name="King H."/>
            <person name="Zhang Q."/>
            <person name="Presley C."/>
            <person name="Deng X."/>
            <person name="Wei C.I."/>
            <person name="Xiao S."/>
        </authorList>
    </citation>
    <scope>NUCLEOTIDE SEQUENCE [LARGE SCALE GENOMIC DNA]</scope>
    <source>
        <strain evidence="1">UCSC1</strain>
    </source>
</reference>
<comment type="caution">
    <text evidence="1">The sequence shown here is derived from an EMBL/GenBank/DDBJ whole genome shotgun (WGS) entry which is preliminary data.</text>
</comment>